<evidence type="ECO:0000259" key="3">
    <source>
        <dbReference type="PROSITE" id="PS51371"/>
    </source>
</evidence>
<comment type="caution">
    <text evidence="4">The sequence shown here is derived from an EMBL/GenBank/DDBJ whole genome shotgun (WGS) entry which is preliminary data.</text>
</comment>
<dbReference type="SUPFAM" id="SSF54631">
    <property type="entry name" value="CBS-domain pair"/>
    <property type="match status" value="1"/>
</dbReference>
<keyword evidence="1 2" id="KW-0129">CBS domain</keyword>
<dbReference type="InterPro" id="IPR046342">
    <property type="entry name" value="CBS_dom_sf"/>
</dbReference>
<name>A0ABX1MVX4_9RHOO</name>
<dbReference type="PANTHER" id="PTHR43080:SF2">
    <property type="entry name" value="CBS DOMAIN-CONTAINING PROTEIN"/>
    <property type="match status" value="1"/>
</dbReference>
<dbReference type="EMBL" id="WTVH01000002">
    <property type="protein sequence ID" value="NMF92137.1"/>
    <property type="molecule type" value="Genomic_DNA"/>
</dbReference>
<keyword evidence="5" id="KW-1185">Reference proteome</keyword>
<evidence type="ECO:0000313" key="5">
    <source>
        <dbReference type="Proteomes" id="UP000601990"/>
    </source>
</evidence>
<proteinExistence type="predicted"/>
<evidence type="ECO:0000313" key="4">
    <source>
        <dbReference type="EMBL" id="NMF92137.1"/>
    </source>
</evidence>
<dbReference type="SMART" id="SM00116">
    <property type="entry name" value="CBS"/>
    <property type="match status" value="2"/>
</dbReference>
<protein>
    <submittedName>
        <fullName evidence="4">CBS domain-containing protein</fullName>
    </submittedName>
</protein>
<dbReference type="RefSeq" id="WP_169197455.1">
    <property type="nucleotide sequence ID" value="NZ_WTVH02000009.1"/>
</dbReference>
<reference evidence="4" key="1">
    <citation type="submission" date="2019-12" db="EMBL/GenBank/DDBJ databases">
        <title>Comparative genomics gives insights into the taxonomy of the Azoarcus-Aromatoleum group and reveals separate origins of nif in the plant-associated Azoarcus and non-plant-associated Aromatoleum sub-groups.</title>
        <authorList>
            <person name="Lafos M."/>
            <person name="Maluk M."/>
            <person name="Batista M."/>
            <person name="Junghare M."/>
            <person name="Carmona M."/>
            <person name="Faoro H."/>
            <person name="Cruz L.M."/>
            <person name="Battistoni F."/>
            <person name="De Souza E."/>
            <person name="Pedrosa F."/>
            <person name="Chen W.-M."/>
            <person name="Poole P.S."/>
            <person name="Dixon R.A."/>
            <person name="James E.K."/>
        </authorList>
    </citation>
    <scope>NUCLEOTIDE SEQUENCE</scope>
    <source>
        <strain evidence="4">U120</strain>
    </source>
</reference>
<accession>A0ABX1MVX4</accession>
<organism evidence="4 5">
    <name type="scientific">Aromatoleum buckelii</name>
    <dbReference type="NCBI Taxonomy" id="200254"/>
    <lineage>
        <taxon>Bacteria</taxon>
        <taxon>Pseudomonadati</taxon>
        <taxon>Pseudomonadota</taxon>
        <taxon>Betaproteobacteria</taxon>
        <taxon>Rhodocyclales</taxon>
        <taxon>Rhodocyclaceae</taxon>
        <taxon>Aromatoleum</taxon>
    </lineage>
</organism>
<feature type="domain" description="CBS" evidence="3">
    <location>
        <begin position="8"/>
        <end position="65"/>
    </location>
</feature>
<feature type="domain" description="CBS" evidence="3">
    <location>
        <begin position="75"/>
        <end position="130"/>
    </location>
</feature>
<dbReference type="InterPro" id="IPR051257">
    <property type="entry name" value="Diverse_CBS-Domain"/>
</dbReference>
<sequence length="152" mass="16937">MLVSEILAIKGKVLYTIAPSRSMAEAVAIMTEQDVGSLVVFSQGQMTGMLTFREVLQAVHKGGAGWAEMPVEAAMLPGPMIASPDMEMDALRRLMVDHHQRYLPVMDGTTLMGVVSFHDVAKAVLEEQSFENRMLKNYIRNWPREPGEEDEK</sequence>
<evidence type="ECO:0000256" key="2">
    <source>
        <dbReference type="PROSITE-ProRule" id="PRU00703"/>
    </source>
</evidence>
<gene>
    <name evidence="4" type="ORF">GO608_02155</name>
</gene>
<dbReference type="InterPro" id="IPR000644">
    <property type="entry name" value="CBS_dom"/>
</dbReference>
<dbReference type="PROSITE" id="PS51371">
    <property type="entry name" value="CBS"/>
    <property type="match status" value="2"/>
</dbReference>
<dbReference type="PANTHER" id="PTHR43080">
    <property type="entry name" value="CBS DOMAIN-CONTAINING PROTEIN CBSX3, MITOCHONDRIAL"/>
    <property type="match status" value="1"/>
</dbReference>
<dbReference type="Gene3D" id="3.10.580.10">
    <property type="entry name" value="CBS-domain"/>
    <property type="match status" value="1"/>
</dbReference>
<evidence type="ECO:0000256" key="1">
    <source>
        <dbReference type="ARBA" id="ARBA00023122"/>
    </source>
</evidence>
<dbReference type="Proteomes" id="UP000601990">
    <property type="component" value="Unassembled WGS sequence"/>
</dbReference>
<dbReference type="Pfam" id="PF00571">
    <property type="entry name" value="CBS"/>
    <property type="match status" value="2"/>
</dbReference>